<dbReference type="InterPro" id="IPR011646">
    <property type="entry name" value="KAP_P-loop"/>
</dbReference>
<name>A0A9X4D2X6_9PSED</name>
<evidence type="ECO:0000259" key="2">
    <source>
        <dbReference type="Pfam" id="PF07693"/>
    </source>
</evidence>
<gene>
    <name evidence="3" type="ORF">NP533_19210</name>
</gene>
<accession>A0A9X4D2X6</accession>
<dbReference type="PANTHER" id="PTHR22674:SF6">
    <property type="entry name" value="NTPASE KAP FAMILY P-LOOP DOMAIN-CONTAINING PROTEIN 1"/>
    <property type="match status" value="1"/>
</dbReference>
<comment type="caution">
    <text evidence="3">The sequence shown here is derived from an EMBL/GenBank/DDBJ whole genome shotgun (WGS) entry which is preliminary data.</text>
</comment>
<dbReference type="Pfam" id="PF07693">
    <property type="entry name" value="KAP_NTPase"/>
    <property type="match status" value="1"/>
</dbReference>
<feature type="domain" description="KAP NTPase" evidence="2">
    <location>
        <begin position="170"/>
        <end position="446"/>
    </location>
</feature>
<dbReference type="AlphaFoldDB" id="A0A9X4D2X6"/>
<protein>
    <submittedName>
        <fullName evidence="3">KAP family NTPase</fullName>
    </submittedName>
</protein>
<feature type="transmembrane region" description="Helical" evidence="1">
    <location>
        <begin position="47"/>
        <end position="68"/>
    </location>
</feature>
<feature type="transmembrane region" description="Helical" evidence="1">
    <location>
        <begin position="80"/>
        <end position="98"/>
    </location>
</feature>
<organism evidence="3 4">
    <name type="scientific">Pseudomonas asiatica</name>
    <dbReference type="NCBI Taxonomy" id="2219225"/>
    <lineage>
        <taxon>Bacteria</taxon>
        <taxon>Pseudomonadati</taxon>
        <taxon>Pseudomonadota</taxon>
        <taxon>Gammaproteobacteria</taxon>
        <taxon>Pseudomonadales</taxon>
        <taxon>Pseudomonadaceae</taxon>
        <taxon>Pseudomonas</taxon>
    </lineage>
</organism>
<reference evidence="3" key="1">
    <citation type="submission" date="2022-07" db="EMBL/GenBank/DDBJ databases">
        <title>Multi-strain Analysis of Pseudomonas putida Reveals Metabolic and Genetic Diversity.</title>
        <authorList>
            <person name="Monk J.M."/>
        </authorList>
    </citation>
    <scope>NUCLEOTIDE SEQUENCE</scope>
    <source>
        <strain evidence="3">17514</strain>
    </source>
</reference>
<keyword evidence="1" id="KW-0472">Membrane</keyword>
<dbReference type="PANTHER" id="PTHR22674">
    <property type="entry name" value="NTPASE, KAP FAMILY P-LOOP DOMAIN-CONTAINING 1"/>
    <property type="match status" value="1"/>
</dbReference>
<dbReference type="EMBL" id="JANIAN010000028">
    <property type="protein sequence ID" value="MDD2108325.1"/>
    <property type="molecule type" value="Genomic_DNA"/>
</dbReference>
<keyword evidence="1" id="KW-0812">Transmembrane</keyword>
<keyword evidence="1" id="KW-1133">Transmembrane helix</keyword>
<evidence type="ECO:0000313" key="3">
    <source>
        <dbReference type="EMBL" id="MDD2108325.1"/>
    </source>
</evidence>
<dbReference type="RefSeq" id="WP_274079333.1">
    <property type="nucleotide sequence ID" value="NZ_JANIAN010000028.1"/>
</dbReference>
<evidence type="ECO:0000313" key="4">
    <source>
        <dbReference type="Proteomes" id="UP001150678"/>
    </source>
</evidence>
<dbReference type="InterPro" id="IPR052754">
    <property type="entry name" value="NTPase_KAP_P-loop"/>
</dbReference>
<dbReference type="Proteomes" id="UP001150678">
    <property type="component" value="Unassembled WGS sequence"/>
</dbReference>
<sequence length="980" mass="111014">MAKGKPVMKMPELMVFFRTLAVGFLAAEAWRIAVILGKNFSPNLINVNFWAQLSTILIIAALCFYYVLMRGAFSDAGRILRSWRIDLLFALAVGIWTNELLKSKLKPFHDVLQGADPYWTPATLTMLCAILFSPIAQHLRTAFRNNSSQLYFLSDDEVQQSKDDALETSSQAESFAQIVMASNAHPGLVFGIDGPWGVGKTSFINLASDYWKKNSKEIIVCRFEPLRFASEPDLTDRLIKELSATIQREAFAPEFRPAATRYSRLIKGKADISFLGFKLAVEPSQETLDELLDDIDDVLRRIGRRVVIVVDDLDRLDPKTANSVLFATRRTFKLSQATFILCYDTEILAAAHEEASRAREFLEKFVTVKQSLFVDSSSIRKFLLRDWQDEEQKLASIPSDQMILLGAVLTELANILESSNAANYLPYVGNLRKVKRFVNSLLILQMAENDLSRTDFNKVDLINLILLHLYHPGIFRLIYAEETEGRSGRFSLKRNLGGKDFINSPNFADLLGKDAAQDFLLRQLFDTDTLAFPERSDIEESVRVSRACFNSDESRNLEKYLKLIVRFATPEPQDTFILYQKAVTEVVGGKKISDILSSKNFDLTLHERSHDQFWRLLINSSYNFNETTAEDAIDTLIDYLPRYASIGRFDGSLRHRLIYGLLRLLDRAGWGRTEGKRRENSNENVTEIAQRIFGEKGFENRGLIDRLAPRDRGALGWNDLMLFRLQCSADRQGQLYNLQKSLIVIDYPNAETSGLVHVLATKGMRRISQTIFAKFKADYIDRRINFYTEVDAISPEEIDTLNLLLANKDDAKNLEALNNRIFATRSGIKSFVIYQLANSNPPEGSGVGCGYYDASGDKDKHGISQQLDEYVFGFCFNPNIEEGNAYHFLNYCLSNLSNSFFEDSSDTGLVAARGALTICFDVDRFADYWKEHGPTVRAKGNQAPEQTVVTSNYSVTYRDHLPGVFDLLDEIVGDRIPTEL</sequence>
<dbReference type="Gene3D" id="3.40.50.300">
    <property type="entry name" value="P-loop containing nucleotide triphosphate hydrolases"/>
    <property type="match status" value="1"/>
</dbReference>
<dbReference type="SUPFAM" id="SSF52540">
    <property type="entry name" value="P-loop containing nucleoside triphosphate hydrolases"/>
    <property type="match status" value="1"/>
</dbReference>
<dbReference type="InterPro" id="IPR027417">
    <property type="entry name" value="P-loop_NTPase"/>
</dbReference>
<evidence type="ECO:0000256" key="1">
    <source>
        <dbReference type="SAM" id="Phobius"/>
    </source>
</evidence>
<proteinExistence type="predicted"/>